<evidence type="ECO:0000313" key="24">
    <source>
        <dbReference type="Proteomes" id="UP001318040"/>
    </source>
</evidence>
<keyword evidence="14" id="KW-0844">Vision</keyword>
<evidence type="ECO:0000256" key="12">
    <source>
        <dbReference type="ARBA" id="ARBA00023288"/>
    </source>
</evidence>
<dbReference type="InterPro" id="IPR036305">
    <property type="entry name" value="RGS_sf"/>
</dbReference>
<dbReference type="PANTHER" id="PTHR24355">
    <property type="entry name" value="G PROTEIN-COUPLED RECEPTOR KINASE/RIBOSOMAL PROTEIN S6 KINASE"/>
    <property type="match status" value="1"/>
</dbReference>
<dbReference type="OMA" id="PNRKESC"/>
<dbReference type="RefSeq" id="XP_032828059.1">
    <property type="nucleotide sequence ID" value="XM_032972168.1"/>
</dbReference>
<evidence type="ECO:0000256" key="19">
    <source>
        <dbReference type="PROSITE-ProRule" id="PRU10141"/>
    </source>
</evidence>
<accession>S4RL90</accession>
<evidence type="ECO:0000256" key="17">
    <source>
        <dbReference type="ARBA" id="ARBA00049249"/>
    </source>
</evidence>
<gene>
    <name evidence="23 25" type="primary">LOC116952624</name>
</gene>
<keyword evidence="10 19" id="KW-0067">ATP-binding</keyword>
<evidence type="ECO:0000313" key="23">
    <source>
        <dbReference type="Ensembl" id="ENSPMAP00000005976.1"/>
    </source>
</evidence>
<dbReference type="SMART" id="SM00315">
    <property type="entry name" value="RGS"/>
    <property type="match status" value="1"/>
</dbReference>
<dbReference type="Gene3D" id="3.30.200.20">
    <property type="entry name" value="Phosphorylase Kinase, domain 1"/>
    <property type="match status" value="1"/>
</dbReference>
<keyword evidence="24" id="KW-1185">Reference proteome</keyword>
<keyword evidence="13" id="KW-0636">Prenylation</keyword>
<evidence type="ECO:0000256" key="4">
    <source>
        <dbReference type="ARBA" id="ARBA00022527"/>
    </source>
</evidence>
<evidence type="ECO:0000256" key="13">
    <source>
        <dbReference type="ARBA" id="ARBA00023289"/>
    </source>
</evidence>
<dbReference type="GeneTree" id="ENSGT00940000160511"/>
<dbReference type="Pfam" id="PF00069">
    <property type="entry name" value="Pkinase"/>
    <property type="match status" value="1"/>
</dbReference>
<keyword evidence="4 20" id="KW-0723">Serine/threonine-protein kinase</keyword>
<evidence type="ECO:0000256" key="2">
    <source>
        <dbReference type="ARBA" id="ARBA00009793"/>
    </source>
</evidence>
<evidence type="ECO:0000256" key="16">
    <source>
        <dbReference type="ARBA" id="ARBA00048717"/>
    </source>
</evidence>
<evidence type="ECO:0000259" key="22">
    <source>
        <dbReference type="PROSITE" id="PS50132"/>
    </source>
</evidence>
<feature type="domain" description="RGS" evidence="22">
    <location>
        <begin position="66"/>
        <end position="177"/>
    </location>
</feature>
<dbReference type="Pfam" id="PF00615">
    <property type="entry name" value="RGS"/>
    <property type="match status" value="1"/>
</dbReference>
<dbReference type="PROSITE" id="PS50011">
    <property type="entry name" value="PROTEIN_KINASE_DOM"/>
    <property type="match status" value="1"/>
</dbReference>
<dbReference type="GO" id="GO:0050254">
    <property type="term" value="F:rhodopsin kinase activity"/>
    <property type="evidence" value="ECO:0007669"/>
    <property type="project" value="UniProtKB-EC"/>
</dbReference>
<organism evidence="23">
    <name type="scientific">Petromyzon marinus</name>
    <name type="common">Sea lamprey</name>
    <dbReference type="NCBI Taxonomy" id="7757"/>
    <lineage>
        <taxon>Eukaryota</taxon>
        <taxon>Metazoa</taxon>
        <taxon>Chordata</taxon>
        <taxon>Craniata</taxon>
        <taxon>Vertebrata</taxon>
        <taxon>Cyclostomata</taxon>
        <taxon>Hyperoartia</taxon>
        <taxon>Petromyzontiformes</taxon>
        <taxon>Petromyzontidae</taxon>
        <taxon>Petromyzon</taxon>
    </lineage>
</organism>
<keyword evidence="11" id="KW-0472">Membrane</keyword>
<dbReference type="GO" id="GO:0005737">
    <property type="term" value="C:cytoplasm"/>
    <property type="evidence" value="ECO:0007669"/>
    <property type="project" value="TreeGrafter"/>
</dbReference>
<feature type="active site" description="Proton acceptor" evidence="18">
    <location>
        <position position="317"/>
    </location>
</feature>
<dbReference type="Gene3D" id="1.10.510.10">
    <property type="entry name" value="Transferase(Phosphotransferase) domain 1"/>
    <property type="match status" value="1"/>
</dbReference>
<keyword evidence="6" id="KW-0716">Sensory transduction</keyword>
<dbReference type="PROSITE" id="PS00108">
    <property type="entry name" value="PROTEIN_KINASE_ST"/>
    <property type="match status" value="1"/>
</dbReference>
<dbReference type="InterPro" id="IPR011009">
    <property type="entry name" value="Kinase-like_dom_sf"/>
</dbReference>
<dbReference type="InterPro" id="IPR000719">
    <property type="entry name" value="Prot_kinase_dom"/>
</dbReference>
<comment type="catalytic activity">
    <reaction evidence="16">
        <text>L-threonyl-[rhodopsin] + ATP = O-phospho-L-threonyl-[rhodopsin] + ADP + H(+)</text>
        <dbReference type="Rhea" id="RHEA:56552"/>
        <dbReference type="Rhea" id="RHEA-COMP:14596"/>
        <dbReference type="Rhea" id="RHEA-COMP:14597"/>
        <dbReference type="ChEBI" id="CHEBI:15378"/>
        <dbReference type="ChEBI" id="CHEBI:30013"/>
        <dbReference type="ChEBI" id="CHEBI:30616"/>
        <dbReference type="ChEBI" id="CHEBI:61977"/>
        <dbReference type="ChEBI" id="CHEBI:456216"/>
        <dbReference type="EC" id="2.7.11.14"/>
    </reaction>
</comment>
<dbReference type="FunFam" id="1.10.510.10:FF:000074">
    <property type="entry name" value="G protein-coupled receptor kinase"/>
    <property type="match status" value="1"/>
</dbReference>
<keyword evidence="3" id="KW-0488">Methylation</keyword>
<reference evidence="25" key="1">
    <citation type="submission" date="2025-04" db="UniProtKB">
        <authorList>
            <consortium name="RefSeq"/>
        </authorList>
    </citation>
    <scope>IDENTIFICATION</scope>
    <source>
        <tissue evidence="25">Sperm</tissue>
    </source>
</reference>
<dbReference type="EC" id="2.7.11.-" evidence="20"/>
<dbReference type="InterPro" id="IPR016137">
    <property type="entry name" value="RGS"/>
</dbReference>
<evidence type="ECO:0000256" key="5">
    <source>
        <dbReference type="ARBA" id="ARBA00022553"/>
    </source>
</evidence>
<evidence type="ECO:0000256" key="11">
    <source>
        <dbReference type="ARBA" id="ARBA00023136"/>
    </source>
</evidence>
<keyword evidence="7 20" id="KW-0808">Transferase</keyword>
<proteinExistence type="inferred from homology"/>
<comment type="catalytic activity">
    <reaction evidence="17">
        <text>L-seryl-[rhodopsin] + ATP = O-phospho-L-seryl-[rhodopsin] + ADP + H(+)</text>
        <dbReference type="Rhea" id="RHEA:23356"/>
        <dbReference type="Rhea" id="RHEA-COMP:14594"/>
        <dbReference type="Rhea" id="RHEA-COMP:14595"/>
        <dbReference type="ChEBI" id="CHEBI:15378"/>
        <dbReference type="ChEBI" id="CHEBI:29999"/>
        <dbReference type="ChEBI" id="CHEBI:30616"/>
        <dbReference type="ChEBI" id="CHEBI:83421"/>
        <dbReference type="ChEBI" id="CHEBI:456216"/>
        <dbReference type="EC" id="2.7.11.14"/>
    </reaction>
</comment>
<dbReference type="GO" id="GO:0016020">
    <property type="term" value="C:membrane"/>
    <property type="evidence" value="ECO:0007669"/>
    <property type="project" value="UniProtKB-SubCell"/>
</dbReference>
<dbReference type="GO" id="GO:0005524">
    <property type="term" value="F:ATP binding"/>
    <property type="evidence" value="ECO:0007669"/>
    <property type="project" value="UniProtKB-UniRule"/>
</dbReference>
<dbReference type="Proteomes" id="UP001318040">
    <property type="component" value="Chromosome 47"/>
</dbReference>
<dbReference type="AlphaFoldDB" id="S4RL90"/>
<evidence type="ECO:0000256" key="6">
    <source>
        <dbReference type="ARBA" id="ARBA00022606"/>
    </source>
</evidence>
<dbReference type="SMART" id="SM00220">
    <property type="entry name" value="S_TKc"/>
    <property type="match status" value="1"/>
</dbReference>
<feature type="domain" description="Protein kinase" evidence="21">
    <location>
        <begin position="192"/>
        <end position="455"/>
    </location>
</feature>
<dbReference type="InterPro" id="IPR008271">
    <property type="entry name" value="Ser/Thr_kinase_AS"/>
</dbReference>
<dbReference type="InterPro" id="IPR044926">
    <property type="entry name" value="RGS_subdomain_2"/>
</dbReference>
<feature type="binding site" evidence="19">
    <location>
        <position position="221"/>
    </location>
    <ligand>
        <name>ATP</name>
        <dbReference type="ChEBI" id="CHEBI:30616"/>
    </ligand>
</feature>
<dbReference type="PROSITE" id="PS50132">
    <property type="entry name" value="RGS"/>
    <property type="match status" value="1"/>
</dbReference>
<evidence type="ECO:0000256" key="1">
    <source>
        <dbReference type="ARBA" id="ARBA00004635"/>
    </source>
</evidence>
<keyword evidence="12" id="KW-0449">Lipoprotein</keyword>
<dbReference type="GO" id="GO:0009966">
    <property type="term" value="P:regulation of signal transduction"/>
    <property type="evidence" value="ECO:0007669"/>
    <property type="project" value="TreeGrafter"/>
</dbReference>
<evidence type="ECO:0000256" key="9">
    <source>
        <dbReference type="ARBA" id="ARBA00022777"/>
    </source>
</evidence>
<name>S4RL90_PETMA</name>
<dbReference type="KEGG" id="pmrn:116952624"/>
<comment type="function">
    <text evidence="15">Retina-specific kinase involved in the shutoff of the photoresponse and adaptation to changing light conditions via cone opsin phosphorylation, including rhodopsin (RHO).</text>
</comment>
<dbReference type="GO" id="GO:0007601">
    <property type="term" value="P:visual perception"/>
    <property type="evidence" value="ECO:0007669"/>
    <property type="project" value="UniProtKB-KW"/>
</dbReference>
<protein>
    <recommendedName>
        <fullName evidence="20">G protein-coupled receptor kinase</fullName>
        <ecNumber evidence="20">2.7.11.-</ecNumber>
    </recommendedName>
</protein>
<evidence type="ECO:0000256" key="18">
    <source>
        <dbReference type="PIRSR" id="PIRSR600239-51"/>
    </source>
</evidence>
<dbReference type="Ensembl" id="ENSPMAT00000006004.1">
    <property type="protein sequence ID" value="ENSPMAP00000005976.1"/>
    <property type="gene ID" value="ENSPMAG00000005416.1"/>
</dbReference>
<evidence type="ECO:0000256" key="3">
    <source>
        <dbReference type="ARBA" id="ARBA00022481"/>
    </source>
</evidence>
<keyword evidence="8 19" id="KW-0547">Nucleotide-binding</keyword>
<dbReference type="InterPro" id="IPR000961">
    <property type="entry name" value="AGC-kinase_C"/>
</dbReference>
<dbReference type="InterPro" id="IPR000239">
    <property type="entry name" value="GPCR_kinase"/>
</dbReference>
<dbReference type="SUPFAM" id="SSF56112">
    <property type="entry name" value="Protein kinase-like (PK-like)"/>
    <property type="match status" value="1"/>
</dbReference>
<evidence type="ECO:0000256" key="7">
    <source>
        <dbReference type="ARBA" id="ARBA00022679"/>
    </source>
</evidence>
<dbReference type="InterPro" id="IPR017441">
    <property type="entry name" value="Protein_kinase_ATP_BS"/>
</dbReference>
<dbReference type="HOGENOM" id="CLU_000288_63_41_1"/>
<evidence type="ECO:0000259" key="21">
    <source>
        <dbReference type="PROSITE" id="PS50011"/>
    </source>
</evidence>
<dbReference type="SUPFAM" id="SSF48097">
    <property type="entry name" value="Regulator of G-protein signaling, RGS"/>
    <property type="match status" value="1"/>
</dbReference>
<evidence type="ECO:0000256" key="14">
    <source>
        <dbReference type="ARBA" id="ARBA00023305"/>
    </source>
</evidence>
<dbReference type="OrthoDB" id="354826at2759"/>
<evidence type="ECO:0000256" key="15">
    <source>
        <dbReference type="ARBA" id="ARBA00037736"/>
    </source>
</evidence>
<evidence type="ECO:0000256" key="20">
    <source>
        <dbReference type="RuleBase" id="RU000308"/>
    </source>
</evidence>
<evidence type="ECO:0000256" key="10">
    <source>
        <dbReference type="ARBA" id="ARBA00022840"/>
    </source>
</evidence>
<keyword evidence="5" id="KW-0597">Phosphoprotein</keyword>
<evidence type="ECO:0000256" key="8">
    <source>
        <dbReference type="ARBA" id="ARBA00022741"/>
    </source>
</evidence>
<comment type="similarity">
    <text evidence="2 20">Belongs to the protein kinase superfamily. AGC Ser/Thr protein kinase family. GPRK subfamily.</text>
</comment>
<dbReference type="PROSITE" id="PS00107">
    <property type="entry name" value="PROTEIN_KINASE_ATP"/>
    <property type="match status" value="1"/>
</dbReference>
<keyword evidence="9 20" id="KW-0418">Kinase</keyword>
<dbReference type="SMART" id="SM00133">
    <property type="entry name" value="S_TK_X"/>
    <property type="match status" value="1"/>
</dbReference>
<comment type="subcellular location">
    <subcellularLocation>
        <location evidence="1">Membrane</location>
        <topology evidence="1">Lipid-anchor</topology>
    </subcellularLocation>
</comment>
<dbReference type="PRINTS" id="PR00717">
    <property type="entry name" value="GPCRKINASE"/>
</dbReference>
<evidence type="ECO:0000313" key="25">
    <source>
        <dbReference type="RefSeq" id="XP_032828059.1"/>
    </source>
</evidence>
<sequence length="559" mass="62126">MCDLGALDNLIANTAYLEARKSGDGAGGSGKKRRCSMVLPGPRGAQCADMRTKVAGTQTYAGLCEEQPVGRRLFRQFAGGVPEYARAVEFLDEAEQVQLSEDGAREGLAGATVAAFLRADSERSLTFLSAELAAAVASAGGREAEELVRRAREEARLFLVGQPFREFLASPFFDRLLQWKVLERQPVSERSFYEFRTLGKGGFGEVCAIQGKLSGKMYACKKLDKKRLKKKRGEQMALLEKEILESVNSPFVVRLAYAYQTKTHLCLVMSLMNGGDLKYHIYEMGERGLSPARTLFYAAQITCGLQHLHTARIVYRDMKPENVLLDERGHCRLSDLGLAVVLADGQETIRQRAGTNGYMSPEVVLEEPYAFDADWFATGCTVYEMICGRAPFKDYREKVSKEEVRRRTLEDAVVFSHPAFTDQSRDLCTLMLAKKAQERLGCRGPDDDPRRHDFFRTVNFQRLEAGLGDPPFVPDPGIVYAKDVGDIQDFSETKGVELDDKDRGFYARFATGPVPLAWQEEMIEMGLFEEVNDDGATEGDRGDGVNGDVGRKSGVCHLL</sequence>
<dbReference type="STRING" id="7757.ENSPMAP00000005976"/>
<dbReference type="GO" id="GO:0007165">
    <property type="term" value="P:signal transduction"/>
    <property type="evidence" value="ECO:0007669"/>
    <property type="project" value="InterPro"/>
</dbReference>
<dbReference type="PANTHER" id="PTHR24355:SF12">
    <property type="entry name" value="RHODOPSIN KINASE GRK7"/>
    <property type="match status" value="1"/>
</dbReference>
<reference evidence="23" key="2">
    <citation type="submission" date="2025-05" db="UniProtKB">
        <authorList>
            <consortium name="Ensembl"/>
        </authorList>
    </citation>
    <scope>IDENTIFICATION</scope>
</reference>
<dbReference type="Gene3D" id="1.10.167.10">
    <property type="entry name" value="Regulator of G-protein Signalling 4, domain 2"/>
    <property type="match status" value="1"/>
</dbReference>